<proteinExistence type="predicted"/>
<dbReference type="EMBL" id="CACVKT020003355">
    <property type="protein sequence ID" value="CAC5383191.1"/>
    <property type="molecule type" value="Genomic_DNA"/>
</dbReference>
<evidence type="ECO:0000313" key="4">
    <source>
        <dbReference type="EMBL" id="CAC5383191.1"/>
    </source>
</evidence>
<dbReference type="PANTHER" id="PTHR31569:SF4">
    <property type="entry name" value="SWIM-TYPE DOMAIN-CONTAINING PROTEIN"/>
    <property type="match status" value="1"/>
</dbReference>
<sequence length="368" mass="41419">MEASHKITYDGAITSNTVAVSLPSSDGNLTVTATTCDCGFFKSMTLPCRHILFFRRQSLLNEYSPDLSAYRWTKAYFRKSHVVFDESQQPENNIQLTTTPRCRRVRVLSGQDKYRRVHGTTQQLARLVSDMPMRQFNEHVQNLEQIVDLLKDGKEYNVQDVQQDDILAALNPIVEIGQDNEDGDDNRGSLQMDDVAFSTSEAVHDNAEPHIPALELATRIQDQFSRASTSSTATNGNTSQDDESHHDSTHDNGITSSDDFPLLTEPSYKLPPKMIRRGRPKGAETTVVGLLRRTKRVMPFLKRRPKEKEEALNPIVEIGQDNEDGDDNRGSLQMDDVAFSTSEAVHDNAEPHTSIRTSYTHTRPVQQS</sequence>
<evidence type="ECO:0000256" key="1">
    <source>
        <dbReference type="PROSITE-ProRule" id="PRU00325"/>
    </source>
</evidence>
<feature type="domain" description="SWIM-type" evidence="3">
    <location>
        <begin position="18"/>
        <end position="59"/>
    </location>
</feature>
<keyword evidence="1" id="KW-0479">Metal-binding</keyword>
<gene>
    <name evidence="4" type="ORF">MCOR_18957</name>
</gene>
<dbReference type="Proteomes" id="UP000507470">
    <property type="component" value="Unassembled WGS sequence"/>
</dbReference>
<dbReference type="AlphaFoldDB" id="A0A6J8BIE7"/>
<evidence type="ECO:0000259" key="3">
    <source>
        <dbReference type="PROSITE" id="PS50966"/>
    </source>
</evidence>
<dbReference type="OrthoDB" id="7694209at2759"/>
<dbReference type="PANTHER" id="PTHR31569">
    <property type="entry name" value="SWIM-TYPE DOMAIN-CONTAINING PROTEIN"/>
    <property type="match status" value="1"/>
</dbReference>
<feature type="compositionally biased region" description="Polar residues" evidence="2">
    <location>
        <begin position="354"/>
        <end position="368"/>
    </location>
</feature>
<dbReference type="GO" id="GO:0008270">
    <property type="term" value="F:zinc ion binding"/>
    <property type="evidence" value="ECO:0007669"/>
    <property type="project" value="UniProtKB-KW"/>
</dbReference>
<feature type="region of interest" description="Disordered" evidence="2">
    <location>
        <begin position="344"/>
        <end position="368"/>
    </location>
</feature>
<dbReference type="InterPro" id="IPR052579">
    <property type="entry name" value="Zinc_finger_SWIM"/>
</dbReference>
<reference evidence="4 5" key="1">
    <citation type="submission" date="2020-06" db="EMBL/GenBank/DDBJ databases">
        <authorList>
            <person name="Li R."/>
            <person name="Bekaert M."/>
        </authorList>
    </citation>
    <scope>NUCLEOTIDE SEQUENCE [LARGE SCALE GENOMIC DNA]</scope>
    <source>
        <strain evidence="5">wild</strain>
    </source>
</reference>
<feature type="region of interest" description="Disordered" evidence="2">
    <location>
        <begin position="224"/>
        <end position="278"/>
    </location>
</feature>
<evidence type="ECO:0000313" key="5">
    <source>
        <dbReference type="Proteomes" id="UP000507470"/>
    </source>
</evidence>
<dbReference type="InterPro" id="IPR007527">
    <property type="entry name" value="Znf_SWIM"/>
</dbReference>
<feature type="compositionally biased region" description="Low complexity" evidence="2">
    <location>
        <begin position="227"/>
        <end position="239"/>
    </location>
</feature>
<organism evidence="4 5">
    <name type="scientific">Mytilus coruscus</name>
    <name type="common">Sea mussel</name>
    <dbReference type="NCBI Taxonomy" id="42192"/>
    <lineage>
        <taxon>Eukaryota</taxon>
        <taxon>Metazoa</taxon>
        <taxon>Spiralia</taxon>
        <taxon>Lophotrochozoa</taxon>
        <taxon>Mollusca</taxon>
        <taxon>Bivalvia</taxon>
        <taxon>Autobranchia</taxon>
        <taxon>Pteriomorphia</taxon>
        <taxon>Mytilida</taxon>
        <taxon>Mytiloidea</taxon>
        <taxon>Mytilidae</taxon>
        <taxon>Mytilinae</taxon>
        <taxon>Mytilus</taxon>
    </lineage>
</organism>
<keyword evidence="1" id="KW-0863">Zinc-finger</keyword>
<protein>
    <submittedName>
        <fullName evidence="4">ZSWIM3</fullName>
    </submittedName>
</protein>
<accession>A0A6J8BIE7</accession>
<keyword evidence="5" id="KW-1185">Reference proteome</keyword>
<keyword evidence="1" id="KW-0862">Zinc</keyword>
<dbReference type="PROSITE" id="PS50966">
    <property type="entry name" value="ZF_SWIM"/>
    <property type="match status" value="1"/>
</dbReference>
<name>A0A6J8BIE7_MYTCO</name>
<evidence type="ECO:0000256" key="2">
    <source>
        <dbReference type="SAM" id="MobiDB-lite"/>
    </source>
</evidence>